<feature type="compositionally biased region" description="Polar residues" evidence="1">
    <location>
        <begin position="409"/>
        <end position="435"/>
    </location>
</feature>
<sequence>MPSPSPEPSIKSTNSAHGHEEERVARRPGSALSFRLGPRGSSQPADDSRRRSIQFSVGSPSSPSFPRRTGSIKSPLSSRQQTHDKKVVARVPSPPPPDTYQRGVSFDTFDNRDATDFSFTLNYKHRGYQLTRRSRTFLCGTDQNEYSDFALEWLMDELVDDGDEIVCLRVVEKDSKIASDSSVEEGKYRKEAEKLFKQVIQKNSQDEKAISLVLELAIGRVQEIIQRMIQIYEPALLVVGTRGRNMNSMQGLLPGSVSKYCLQQSPIPVIVVRPSAKREKKKKKRLADPTRRNYNNILQMSEKRGSGLFNIPDNSDNSLLRNADAEAAAVAKAIGLPRSAYHSREHLHGHSRETLSSKSSDLEDKLAVQTDLEIPRAESPNAVVMKSPILGDLDTPSITESEGEYDSKGTAQPAVTETAADSKTPQDVSLETAVSGNDEVENSSNPTGGYPNIVVQQLEDEPSPGSVEPGHGYETPISASAGSSGTVTPKTVETTELGSSEDGTSVTNSAMSQPSDADSAHKDETETNQTTEA</sequence>
<evidence type="ECO:0000313" key="3">
    <source>
        <dbReference type="EMBL" id="KAL1885613.1"/>
    </source>
</evidence>
<dbReference type="Gene3D" id="3.40.50.620">
    <property type="entry name" value="HUPs"/>
    <property type="match status" value="1"/>
</dbReference>
<dbReference type="InterPro" id="IPR006016">
    <property type="entry name" value="UspA"/>
</dbReference>
<protein>
    <recommendedName>
        <fullName evidence="2">UspA domain-containing protein</fullName>
    </recommendedName>
</protein>
<dbReference type="Pfam" id="PF00582">
    <property type="entry name" value="Usp"/>
    <property type="match status" value="1"/>
</dbReference>
<dbReference type="InterPro" id="IPR006015">
    <property type="entry name" value="Universal_stress_UspA"/>
</dbReference>
<dbReference type="PANTHER" id="PTHR47815:SF1">
    <property type="entry name" value="UNIVERSAL STRESS PROTEIN A FAMILY PROTEIN C25B2.10"/>
    <property type="match status" value="1"/>
</dbReference>
<gene>
    <name evidence="3" type="ORF">Plec18167_001108</name>
</gene>
<feature type="region of interest" description="Disordered" evidence="1">
    <location>
        <begin position="1"/>
        <end position="103"/>
    </location>
</feature>
<reference evidence="3 4" key="1">
    <citation type="journal article" date="2024" name="IMA Fungus">
        <title>IMA Genome - F19 : A genome assembly and annotation guide to empower mycologists, including annotated draft genome sequences of Ceratocystis pirilliformis, Diaporthe australafricana, Fusarium ophioides, Paecilomyces lecythidis, and Sporothrix stenoceras.</title>
        <authorList>
            <person name="Aylward J."/>
            <person name="Wilson A.M."/>
            <person name="Visagie C.M."/>
            <person name="Spraker J."/>
            <person name="Barnes I."/>
            <person name="Buitendag C."/>
            <person name="Ceriani C."/>
            <person name="Del Mar Angel L."/>
            <person name="du Plessis D."/>
            <person name="Fuchs T."/>
            <person name="Gasser K."/>
            <person name="Kramer D."/>
            <person name="Li W."/>
            <person name="Munsamy K."/>
            <person name="Piso A."/>
            <person name="Price J.L."/>
            <person name="Sonnekus B."/>
            <person name="Thomas C."/>
            <person name="van der Nest A."/>
            <person name="van Dijk A."/>
            <person name="van Heerden A."/>
            <person name="van Vuuren N."/>
            <person name="Yilmaz N."/>
            <person name="Duong T.A."/>
            <person name="van der Merwe N.A."/>
            <person name="Wingfield M.J."/>
            <person name="Wingfield B.D."/>
        </authorList>
    </citation>
    <scope>NUCLEOTIDE SEQUENCE [LARGE SCALE GENOMIC DNA]</scope>
    <source>
        <strain evidence="3 4">CMW 18167</strain>
    </source>
</reference>
<evidence type="ECO:0000259" key="2">
    <source>
        <dbReference type="Pfam" id="PF00582"/>
    </source>
</evidence>
<dbReference type="SUPFAM" id="SSF52402">
    <property type="entry name" value="Adenine nucleotide alpha hydrolases-like"/>
    <property type="match status" value="1"/>
</dbReference>
<dbReference type="PANTHER" id="PTHR47815">
    <property type="entry name" value="UNIVERSAL STRESS PROTEIN A FAMILY PROTEIN C25B2.10"/>
    <property type="match status" value="1"/>
</dbReference>
<dbReference type="CDD" id="cd23659">
    <property type="entry name" value="USP_At3g01520-like"/>
    <property type="match status" value="1"/>
</dbReference>
<feature type="compositionally biased region" description="Polar residues" evidence="1">
    <location>
        <begin position="477"/>
        <end position="516"/>
    </location>
</feature>
<feature type="compositionally biased region" description="Low complexity" evidence="1">
    <location>
        <begin position="55"/>
        <end position="71"/>
    </location>
</feature>
<feature type="domain" description="UspA" evidence="2">
    <location>
        <begin position="135"/>
        <end position="273"/>
    </location>
</feature>
<dbReference type="Proteomes" id="UP001583193">
    <property type="component" value="Unassembled WGS sequence"/>
</dbReference>
<evidence type="ECO:0000256" key="1">
    <source>
        <dbReference type="SAM" id="MobiDB-lite"/>
    </source>
</evidence>
<keyword evidence="4" id="KW-1185">Reference proteome</keyword>
<dbReference type="InterPro" id="IPR014729">
    <property type="entry name" value="Rossmann-like_a/b/a_fold"/>
</dbReference>
<feature type="region of interest" description="Disordered" evidence="1">
    <location>
        <begin position="386"/>
        <end position="533"/>
    </location>
</feature>
<evidence type="ECO:0000313" key="4">
    <source>
        <dbReference type="Proteomes" id="UP001583193"/>
    </source>
</evidence>
<dbReference type="PRINTS" id="PR01438">
    <property type="entry name" value="UNVRSLSTRESS"/>
</dbReference>
<feature type="region of interest" description="Disordered" evidence="1">
    <location>
        <begin position="342"/>
        <end position="362"/>
    </location>
</feature>
<comment type="caution">
    <text evidence="3">The sequence shown here is derived from an EMBL/GenBank/DDBJ whole genome shotgun (WGS) entry which is preliminary data.</text>
</comment>
<proteinExistence type="predicted"/>
<dbReference type="EMBL" id="JAVDPF010000002">
    <property type="protein sequence ID" value="KAL1885613.1"/>
    <property type="molecule type" value="Genomic_DNA"/>
</dbReference>
<accession>A0ABR3YCU1</accession>
<name>A0ABR3YCU1_9EURO</name>
<organism evidence="3 4">
    <name type="scientific">Paecilomyces lecythidis</name>
    <dbReference type="NCBI Taxonomy" id="3004212"/>
    <lineage>
        <taxon>Eukaryota</taxon>
        <taxon>Fungi</taxon>
        <taxon>Dikarya</taxon>
        <taxon>Ascomycota</taxon>
        <taxon>Pezizomycotina</taxon>
        <taxon>Eurotiomycetes</taxon>
        <taxon>Eurotiomycetidae</taxon>
        <taxon>Eurotiales</taxon>
        <taxon>Thermoascaceae</taxon>
        <taxon>Paecilomyces</taxon>
    </lineage>
</organism>